<dbReference type="InterPro" id="IPR005263">
    <property type="entry name" value="DapA"/>
</dbReference>
<evidence type="ECO:0000313" key="17">
    <source>
        <dbReference type="Proteomes" id="UP000033664"/>
    </source>
</evidence>
<dbReference type="GO" id="GO:0005829">
    <property type="term" value="C:cytosol"/>
    <property type="evidence" value="ECO:0007669"/>
    <property type="project" value="TreeGrafter"/>
</dbReference>
<keyword evidence="17" id="KW-1185">Reference proteome</keyword>
<dbReference type="SUPFAM" id="SSF51569">
    <property type="entry name" value="Aldolase"/>
    <property type="match status" value="1"/>
</dbReference>
<dbReference type="EC" id="4.3.3.7" evidence="4 12"/>
<evidence type="ECO:0000256" key="9">
    <source>
        <dbReference type="ARBA" id="ARBA00023239"/>
    </source>
</evidence>
<dbReference type="GO" id="GO:0009089">
    <property type="term" value="P:lysine biosynthetic process via diaminopimelate"/>
    <property type="evidence" value="ECO:0007669"/>
    <property type="project" value="UniProtKB-UniRule"/>
</dbReference>
<comment type="similarity">
    <text evidence="3 12 13">Belongs to the DapA family.</text>
</comment>
<keyword evidence="5 12" id="KW-0963">Cytoplasm</keyword>
<feature type="site" description="Part of a proton relay during catalysis" evidence="12">
    <location>
        <position position="50"/>
    </location>
</feature>
<keyword evidence="6 12" id="KW-0028">Amino-acid biosynthesis</keyword>
<keyword evidence="7 12" id="KW-0220">Diaminopimelate biosynthesis</keyword>
<evidence type="ECO:0000256" key="12">
    <source>
        <dbReference type="HAMAP-Rule" id="MF_00418"/>
    </source>
</evidence>
<comment type="subunit">
    <text evidence="12">Homotetramer; dimer of dimers.</text>
</comment>
<comment type="caution">
    <text evidence="12">Was originally thought to be a dihydrodipicolinate synthase (DHDPS), catalyzing the condensation of (S)-aspartate-beta-semialdehyde [(S)-ASA] and pyruvate to dihydrodipicolinate (DHDP). However, it was shown in E.coli that the product of the enzymatic reaction is not dihydrodipicolinate but in fact (4S)-4-hydroxy-2,3,4,5-tetrahydro-(2S)-dipicolinic acid (HTPA), and that the consecutive dehydration reaction leading to DHDP is not spontaneous but catalyzed by DapB.</text>
</comment>
<dbReference type="Pfam" id="PF00701">
    <property type="entry name" value="DHDPS"/>
    <property type="match status" value="1"/>
</dbReference>
<dbReference type="InterPro" id="IPR020624">
    <property type="entry name" value="Schiff_base-form_aldolases_CS"/>
</dbReference>
<feature type="active site" description="Proton donor/acceptor" evidence="12 14">
    <location>
        <position position="138"/>
    </location>
</feature>
<dbReference type="GO" id="GO:0019877">
    <property type="term" value="P:diaminopimelate biosynthetic process"/>
    <property type="evidence" value="ECO:0007669"/>
    <property type="project" value="UniProtKB-UniRule"/>
</dbReference>
<dbReference type="EMBL" id="JXXZ01000010">
    <property type="protein sequence ID" value="KJY98812.1"/>
    <property type="molecule type" value="Genomic_DNA"/>
</dbReference>
<gene>
    <name evidence="12" type="primary">dapA</name>
    <name evidence="16" type="ORF">TW72_13965</name>
</gene>
<dbReference type="NCBIfam" id="TIGR00674">
    <property type="entry name" value="dapA"/>
    <property type="match status" value="1"/>
</dbReference>
<accession>A0A0F4PLM8</accession>
<dbReference type="InterPro" id="IPR002220">
    <property type="entry name" value="DapA-like"/>
</dbReference>
<protein>
    <recommendedName>
        <fullName evidence="4 12">4-hydroxy-tetrahydrodipicolinate synthase</fullName>
        <shortName evidence="12">HTPA synthase</shortName>
        <ecNumber evidence="4 12">4.3.3.7</ecNumber>
    </recommendedName>
</protein>
<dbReference type="AlphaFoldDB" id="A0A0F4PLM8"/>
<comment type="pathway">
    <text evidence="2 12">Amino-acid biosynthesis; L-lysine biosynthesis via DAP pathway; (S)-tetrahydrodipicolinate from L-aspartate: step 3/4.</text>
</comment>
<keyword evidence="9 12" id="KW-0456">Lyase</keyword>
<feature type="binding site" evidence="12 15">
    <location>
        <position position="207"/>
    </location>
    <ligand>
        <name>pyruvate</name>
        <dbReference type="ChEBI" id="CHEBI:15361"/>
    </ligand>
</feature>
<name>A0A0F4PLM8_9GAMM</name>
<dbReference type="Gene3D" id="3.20.20.70">
    <property type="entry name" value="Aldolase class I"/>
    <property type="match status" value="1"/>
</dbReference>
<evidence type="ECO:0000256" key="14">
    <source>
        <dbReference type="PIRSR" id="PIRSR001365-1"/>
    </source>
</evidence>
<dbReference type="HAMAP" id="MF_00418">
    <property type="entry name" value="DapA"/>
    <property type="match status" value="1"/>
</dbReference>
<dbReference type="UniPathway" id="UPA00034">
    <property type="reaction ID" value="UER00017"/>
</dbReference>
<evidence type="ECO:0000256" key="3">
    <source>
        <dbReference type="ARBA" id="ARBA00007592"/>
    </source>
</evidence>
<dbReference type="OrthoDB" id="9782828at2"/>
<feature type="site" description="Part of a proton relay during catalysis" evidence="12">
    <location>
        <position position="112"/>
    </location>
</feature>
<dbReference type="SMART" id="SM01130">
    <property type="entry name" value="DHDPS"/>
    <property type="match status" value="1"/>
</dbReference>
<dbReference type="RefSeq" id="WP_045980456.1">
    <property type="nucleotide sequence ID" value="NZ_JXXY01000018.1"/>
</dbReference>
<comment type="subcellular location">
    <subcellularLocation>
        <location evidence="12">Cytoplasm</location>
    </subcellularLocation>
</comment>
<dbReference type="PROSITE" id="PS00665">
    <property type="entry name" value="DHDPS_1"/>
    <property type="match status" value="1"/>
</dbReference>
<evidence type="ECO:0000256" key="8">
    <source>
        <dbReference type="ARBA" id="ARBA00023154"/>
    </source>
</evidence>
<dbReference type="Proteomes" id="UP000033664">
    <property type="component" value="Unassembled WGS sequence"/>
</dbReference>
<dbReference type="PANTHER" id="PTHR12128:SF66">
    <property type="entry name" value="4-HYDROXY-2-OXOGLUTARATE ALDOLASE, MITOCHONDRIAL"/>
    <property type="match status" value="1"/>
</dbReference>
<dbReference type="PIRSF" id="PIRSF001365">
    <property type="entry name" value="DHDPS"/>
    <property type="match status" value="1"/>
</dbReference>
<comment type="function">
    <text evidence="1 12">Catalyzes the condensation of (S)-aspartate-beta-semialdehyde [(S)-ASA] and pyruvate to 4-hydroxy-tetrahydrodipicolinate (HTPA).</text>
</comment>
<organism evidence="16 17">
    <name type="scientific">Pseudoalteromonas ruthenica</name>
    <dbReference type="NCBI Taxonomy" id="151081"/>
    <lineage>
        <taxon>Bacteria</taxon>
        <taxon>Pseudomonadati</taxon>
        <taxon>Pseudomonadota</taxon>
        <taxon>Gammaproteobacteria</taxon>
        <taxon>Alteromonadales</taxon>
        <taxon>Pseudoalteromonadaceae</taxon>
        <taxon>Pseudoalteromonas</taxon>
    </lineage>
</organism>
<evidence type="ECO:0000256" key="2">
    <source>
        <dbReference type="ARBA" id="ARBA00005120"/>
    </source>
</evidence>
<dbReference type="PROSITE" id="PS00666">
    <property type="entry name" value="DHDPS_2"/>
    <property type="match status" value="1"/>
</dbReference>
<keyword evidence="10 12" id="KW-0704">Schiff base</keyword>
<dbReference type="GeneID" id="58229602"/>
<dbReference type="GO" id="GO:0008840">
    <property type="term" value="F:4-hydroxy-tetrahydrodipicolinate synthase activity"/>
    <property type="evidence" value="ECO:0007669"/>
    <property type="project" value="UniProtKB-UniRule"/>
</dbReference>
<proteinExistence type="inferred from homology"/>
<dbReference type="PANTHER" id="PTHR12128">
    <property type="entry name" value="DIHYDRODIPICOLINATE SYNTHASE"/>
    <property type="match status" value="1"/>
</dbReference>
<dbReference type="PRINTS" id="PR00146">
    <property type="entry name" value="DHPICSNTHASE"/>
</dbReference>
<evidence type="ECO:0000256" key="7">
    <source>
        <dbReference type="ARBA" id="ARBA00022915"/>
    </source>
</evidence>
<evidence type="ECO:0000256" key="13">
    <source>
        <dbReference type="PIRNR" id="PIRNR001365"/>
    </source>
</evidence>
<evidence type="ECO:0000256" key="4">
    <source>
        <dbReference type="ARBA" id="ARBA00012086"/>
    </source>
</evidence>
<dbReference type="PATRIC" id="fig|151081.8.peg.3465"/>
<feature type="active site" description="Schiff-base intermediate with substrate" evidence="12 14">
    <location>
        <position position="166"/>
    </location>
</feature>
<comment type="catalytic activity">
    <reaction evidence="11 12">
        <text>L-aspartate 4-semialdehyde + pyruvate = (2S,4S)-4-hydroxy-2,3,4,5-tetrahydrodipicolinate + H2O + H(+)</text>
        <dbReference type="Rhea" id="RHEA:34171"/>
        <dbReference type="ChEBI" id="CHEBI:15361"/>
        <dbReference type="ChEBI" id="CHEBI:15377"/>
        <dbReference type="ChEBI" id="CHEBI:15378"/>
        <dbReference type="ChEBI" id="CHEBI:67139"/>
        <dbReference type="ChEBI" id="CHEBI:537519"/>
        <dbReference type="EC" id="4.3.3.7"/>
    </reaction>
</comment>
<evidence type="ECO:0000256" key="10">
    <source>
        <dbReference type="ARBA" id="ARBA00023270"/>
    </source>
</evidence>
<comment type="caution">
    <text evidence="16">The sequence shown here is derived from an EMBL/GenBank/DDBJ whole genome shotgun (WGS) entry which is preliminary data.</text>
</comment>
<dbReference type="InterPro" id="IPR013785">
    <property type="entry name" value="Aldolase_TIM"/>
</dbReference>
<evidence type="ECO:0000256" key="5">
    <source>
        <dbReference type="ARBA" id="ARBA00022490"/>
    </source>
</evidence>
<evidence type="ECO:0000256" key="6">
    <source>
        <dbReference type="ARBA" id="ARBA00022605"/>
    </source>
</evidence>
<reference evidence="16 17" key="1">
    <citation type="journal article" date="2015" name="BMC Genomics">
        <title>Genome mining reveals unlocked bioactive potential of marine Gram-negative bacteria.</title>
        <authorList>
            <person name="Machado H."/>
            <person name="Sonnenschein E.C."/>
            <person name="Melchiorsen J."/>
            <person name="Gram L."/>
        </authorList>
    </citation>
    <scope>NUCLEOTIDE SEQUENCE [LARGE SCALE GENOMIC DNA]</scope>
    <source>
        <strain evidence="16 17">S3137</strain>
    </source>
</reference>
<evidence type="ECO:0000256" key="15">
    <source>
        <dbReference type="PIRSR" id="PIRSR001365-2"/>
    </source>
</evidence>
<keyword evidence="8 12" id="KW-0457">Lysine biosynthesis</keyword>
<evidence type="ECO:0000256" key="1">
    <source>
        <dbReference type="ARBA" id="ARBA00003294"/>
    </source>
</evidence>
<feature type="binding site" evidence="12 15">
    <location>
        <position position="51"/>
    </location>
    <ligand>
        <name>pyruvate</name>
        <dbReference type="ChEBI" id="CHEBI:15361"/>
    </ligand>
</feature>
<dbReference type="InterPro" id="IPR020625">
    <property type="entry name" value="Schiff_base-form_aldolases_AS"/>
</dbReference>
<sequence>MTTTHSLADTIVWTALITPMHADGSIDFNTLTLLVREQEQAGNGILILGSTGEALALSIDEQQAVVRHVTALTLRVPLMVGVGGFNLNQQLQWLSFCNQHPIDAYLLGAPLYAKPGIQGQLHWYSALLDASKKPCMLYNVPGRAAVSIPPTVLAQLQQHPLCWALKEASGDIAQFEAYREAAPELAIFSGDDALMPYFAQAGAAGLVSVAANVWPQQTQHLVQQCLQGQSINAFVTWRSAIDALFSAANPVPVKCLLHALERLNSPVLRPPLSHLELNDTQPLLNAHERIVAWAH</sequence>
<evidence type="ECO:0000256" key="11">
    <source>
        <dbReference type="ARBA" id="ARBA00047836"/>
    </source>
</evidence>
<evidence type="ECO:0000313" key="16">
    <source>
        <dbReference type="EMBL" id="KJY98812.1"/>
    </source>
</evidence>